<evidence type="ECO:0000256" key="1">
    <source>
        <dbReference type="SAM" id="MobiDB-lite"/>
    </source>
</evidence>
<proteinExistence type="predicted"/>
<feature type="compositionally biased region" description="Basic and acidic residues" evidence="1">
    <location>
        <begin position="146"/>
        <end position="164"/>
    </location>
</feature>
<sequence length="216" mass="24585">MSGSFSGRREIEGGPEPPLYDEPSAVVNLPQQTSENKLSTESEPSRLRSEKTQKEGYEPIGEISSSLIEKAKTKKKPTKTAHEKSKMKSKKGKKKKSPDASRSYDTTEDEMEDEEEEEEEEEQEAKPPKKEKKSKKKDVPKKKSERKSNKEPEEPEEQKGQKVKRDPTWVWIATIMTLLSLVFCIYSCLVAFTALGDKIASEEFPWLDLEVMLGNE</sequence>
<protein>
    <submittedName>
        <fullName evidence="4">Uncharacterized protein</fullName>
    </submittedName>
</protein>
<evidence type="ECO:0000256" key="2">
    <source>
        <dbReference type="SAM" id="Phobius"/>
    </source>
</evidence>
<feature type="region of interest" description="Disordered" evidence="1">
    <location>
        <begin position="1"/>
        <end position="164"/>
    </location>
</feature>
<organism evidence="3 4">
    <name type="scientific">Meloidogyne incognita</name>
    <name type="common">Southern root-knot nematode worm</name>
    <name type="synonym">Oxyuris incognita</name>
    <dbReference type="NCBI Taxonomy" id="6306"/>
    <lineage>
        <taxon>Eukaryota</taxon>
        <taxon>Metazoa</taxon>
        <taxon>Ecdysozoa</taxon>
        <taxon>Nematoda</taxon>
        <taxon>Chromadorea</taxon>
        <taxon>Rhabditida</taxon>
        <taxon>Tylenchina</taxon>
        <taxon>Tylenchomorpha</taxon>
        <taxon>Tylenchoidea</taxon>
        <taxon>Meloidogynidae</taxon>
        <taxon>Meloidogyninae</taxon>
        <taxon>Meloidogyne</taxon>
        <taxon>Meloidogyne incognita group</taxon>
    </lineage>
</organism>
<reference evidence="4" key="1">
    <citation type="submission" date="2022-11" db="UniProtKB">
        <authorList>
            <consortium name="WormBaseParasite"/>
        </authorList>
    </citation>
    <scope>IDENTIFICATION</scope>
</reference>
<feature type="compositionally biased region" description="Acidic residues" evidence="1">
    <location>
        <begin position="106"/>
        <end position="123"/>
    </location>
</feature>
<keyword evidence="2" id="KW-1133">Transmembrane helix</keyword>
<dbReference type="Proteomes" id="UP000887563">
    <property type="component" value="Unplaced"/>
</dbReference>
<keyword evidence="2" id="KW-0472">Membrane</keyword>
<feature type="compositionally biased region" description="Basic residues" evidence="1">
    <location>
        <begin position="87"/>
        <end position="96"/>
    </location>
</feature>
<name>A0A914LP69_MELIC</name>
<evidence type="ECO:0000313" key="4">
    <source>
        <dbReference type="WBParaSite" id="Minc3s00713g16428"/>
    </source>
</evidence>
<feature type="compositionally biased region" description="Basic and acidic residues" evidence="1">
    <location>
        <begin position="38"/>
        <end position="57"/>
    </location>
</feature>
<dbReference type="AlphaFoldDB" id="A0A914LP69"/>
<dbReference type="WBParaSite" id="Minc3s00713g16428">
    <property type="protein sequence ID" value="Minc3s00713g16428"/>
    <property type="gene ID" value="Minc3s00713g16428"/>
</dbReference>
<accession>A0A914LP69</accession>
<evidence type="ECO:0000313" key="3">
    <source>
        <dbReference type="Proteomes" id="UP000887563"/>
    </source>
</evidence>
<keyword evidence="2" id="KW-0812">Transmembrane</keyword>
<keyword evidence="3" id="KW-1185">Reference proteome</keyword>
<feature type="compositionally biased region" description="Basic residues" evidence="1">
    <location>
        <begin position="129"/>
        <end position="145"/>
    </location>
</feature>
<feature type="transmembrane region" description="Helical" evidence="2">
    <location>
        <begin position="169"/>
        <end position="195"/>
    </location>
</feature>